<dbReference type="EMBL" id="SSOP01000084">
    <property type="protein sequence ID" value="KAB5591893.1"/>
    <property type="molecule type" value="Genomic_DNA"/>
</dbReference>
<organism evidence="1 2">
    <name type="scientific">Ceratobasidium theobromae</name>
    <dbReference type="NCBI Taxonomy" id="1582974"/>
    <lineage>
        <taxon>Eukaryota</taxon>
        <taxon>Fungi</taxon>
        <taxon>Dikarya</taxon>
        <taxon>Basidiomycota</taxon>
        <taxon>Agaricomycotina</taxon>
        <taxon>Agaricomycetes</taxon>
        <taxon>Cantharellales</taxon>
        <taxon>Ceratobasidiaceae</taxon>
        <taxon>Ceratobasidium</taxon>
    </lineage>
</organism>
<keyword evidence="2" id="KW-1185">Reference proteome</keyword>
<dbReference type="OrthoDB" id="2953592at2759"/>
<protein>
    <submittedName>
        <fullName evidence="1">Uncharacterized protein</fullName>
    </submittedName>
</protein>
<dbReference type="Proteomes" id="UP000383932">
    <property type="component" value="Unassembled WGS sequence"/>
</dbReference>
<proteinExistence type="predicted"/>
<reference evidence="1 2" key="1">
    <citation type="journal article" date="2019" name="Fungal Biol. Biotechnol.">
        <title>Draft genome sequence of fastidious pathogen Ceratobasidium theobromae, which causes vascular-streak dieback in Theobroma cacao.</title>
        <authorList>
            <person name="Ali S.S."/>
            <person name="Asman A."/>
            <person name="Shao J."/>
            <person name="Firmansyah A.P."/>
            <person name="Susilo A.W."/>
            <person name="Rosmana A."/>
            <person name="McMahon P."/>
            <person name="Junaid M."/>
            <person name="Guest D."/>
            <person name="Kheng T.Y."/>
            <person name="Meinhardt L.W."/>
            <person name="Bailey B.A."/>
        </authorList>
    </citation>
    <scope>NUCLEOTIDE SEQUENCE [LARGE SCALE GENOMIC DNA]</scope>
    <source>
        <strain evidence="1 2">CT2</strain>
    </source>
</reference>
<sequence>MALVLPPLTGPMVSQPAHSYPVTESIHTLIQHISSEVSSLRRNMHTMCKLVEVARGLHDRINQSIHEVDQTGDWEVYDTYTQAIDPLEEALLELIPAIYEEQEPMIPRSDEQCTKLQDNEIESSSAYKHDDQTLLHNLVKRIYDNKLKITHTDTRISLKTVWDKLEHIKNIQTSNSKSPIDEELVTLSIECAMIIYGVTELLLDGSISPKLRDRLQSPAMWQAAKQLVGHLEHTQGAASGKLEKEYQDFEEILLGLKKVNPPPVIHVHSAPAPTTAPVFPKVGAHSWVAGSRLPGTGSGQFLFGMSIRVAASPTSPSGYGHGF</sequence>
<accession>A0A5N5QK32</accession>
<evidence type="ECO:0000313" key="1">
    <source>
        <dbReference type="EMBL" id="KAB5591893.1"/>
    </source>
</evidence>
<dbReference type="AlphaFoldDB" id="A0A5N5QK32"/>
<evidence type="ECO:0000313" key="2">
    <source>
        <dbReference type="Proteomes" id="UP000383932"/>
    </source>
</evidence>
<name>A0A5N5QK32_9AGAM</name>
<comment type="caution">
    <text evidence="1">The sequence shown here is derived from an EMBL/GenBank/DDBJ whole genome shotgun (WGS) entry which is preliminary data.</text>
</comment>
<gene>
    <name evidence="1" type="ORF">CTheo_4681</name>
</gene>